<gene>
    <name evidence="2" type="ORF">P9271_04375</name>
</gene>
<organism evidence="2 3">
    <name type="scientific">Metabacillus fastidiosus</name>
    <dbReference type="NCBI Taxonomy" id="1458"/>
    <lineage>
        <taxon>Bacteria</taxon>
        <taxon>Bacillati</taxon>
        <taxon>Bacillota</taxon>
        <taxon>Bacilli</taxon>
        <taxon>Bacillales</taxon>
        <taxon>Bacillaceae</taxon>
        <taxon>Metabacillus</taxon>
    </lineage>
</organism>
<dbReference type="PANTHER" id="PTHR30221:SF1">
    <property type="entry name" value="SMALL-CONDUCTANCE MECHANOSENSITIVE CHANNEL"/>
    <property type="match status" value="1"/>
</dbReference>
<feature type="transmembrane region" description="Helical" evidence="1">
    <location>
        <begin position="429"/>
        <end position="447"/>
    </location>
</feature>
<feature type="transmembrane region" description="Helical" evidence="1">
    <location>
        <begin position="259"/>
        <end position="277"/>
    </location>
</feature>
<dbReference type="PANTHER" id="PTHR30221">
    <property type="entry name" value="SMALL-CONDUCTANCE MECHANOSENSITIVE CHANNEL"/>
    <property type="match status" value="1"/>
</dbReference>
<feature type="transmembrane region" description="Helical" evidence="1">
    <location>
        <begin position="459"/>
        <end position="480"/>
    </location>
</feature>
<name>A0ABU6NTV0_9BACI</name>
<dbReference type="Proteomes" id="UP001342826">
    <property type="component" value="Unassembled WGS sequence"/>
</dbReference>
<proteinExistence type="predicted"/>
<keyword evidence="1" id="KW-0472">Membrane</keyword>
<reference evidence="2 3" key="1">
    <citation type="submission" date="2023-03" db="EMBL/GenBank/DDBJ databases">
        <title>Bacillus Genome Sequencing.</title>
        <authorList>
            <person name="Dunlap C."/>
        </authorList>
    </citation>
    <scope>NUCLEOTIDE SEQUENCE [LARGE SCALE GENOMIC DNA]</scope>
    <source>
        <strain evidence="2 3">NRS-1717</strain>
    </source>
</reference>
<evidence type="ECO:0000313" key="2">
    <source>
        <dbReference type="EMBL" id="MED4400566.1"/>
    </source>
</evidence>
<dbReference type="Pfam" id="PF05552">
    <property type="entry name" value="MS_channel_1st_1"/>
    <property type="match status" value="5"/>
</dbReference>
<dbReference type="NCBIfam" id="NF033912">
    <property type="entry name" value="msc"/>
    <property type="match status" value="1"/>
</dbReference>
<dbReference type="EMBL" id="JARTFS010000004">
    <property type="protein sequence ID" value="MED4400566.1"/>
    <property type="molecule type" value="Genomic_DNA"/>
</dbReference>
<dbReference type="Gene3D" id="1.10.287.1260">
    <property type="match status" value="3"/>
</dbReference>
<feature type="transmembrane region" description="Helical" evidence="1">
    <location>
        <begin position="20"/>
        <end position="38"/>
    </location>
</feature>
<feature type="transmembrane region" description="Helical" evidence="1">
    <location>
        <begin position="72"/>
        <end position="95"/>
    </location>
</feature>
<feature type="transmembrane region" description="Helical" evidence="1">
    <location>
        <begin position="297"/>
        <end position="320"/>
    </location>
</feature>
<evidence type="ECO:0000313" key="3">
    <source>
        <dbReference type="Proteomes" id="UP001342826"/>
    </source>
</evidence>
<keyword evidence="1" id="KW-0812">Transmembrane</keyword>
<dbReference type="InterPro" id="IPR008910">
    <property type="entry name" value="MSC_TM_helix"/>
</dbReference>
<feature type="transmembrane region" description="Helical" evidence="1">
    <location>
        <begin position="384"/>
        <end position="409"/>
    </location>
</feature>
<keyword evidence="1" id="KW-1133">Transmembrane helix</keyword>
<feature type="transmembrane region" description="Helical" evidence="1">
    <location>
        <begin position="357"/>
        <end position="378"/>
    </location>
</feature>
<dbReference type="InterPro" id="IPR045275">
    <property type="entry name" value="MscS_archaea/bacteria_type"/>
</dbReference>
<accession>A0ABU6NTV0</accession>
<comment type="caution">
    <text evidence="2">The sequence shown here is derived from an EMBL/GenBank/DDBJ whole genome shotgun (WGS) entry which is preliminary data.</text>
</comment>
<dbReference type="RefSeq" id="WP_326179201.1">
    <property type="nucleotide sequence ID" value="NZ_JARSOS010000076.1"/>
</dbReference>
<feature type="transmembrane region" description="Helical" evidence="1">
    <location>
        <begin position="168"/>
        <end position="187"/>
    </location>
</feature>
<keyword evidence="3" id="KW-1185">Reference proteome</keyword>
<feature type="transmembrane region" description="Helical" evidence="1">
    <location>
        <begin position="115"/>
        <end position="133"/>
    </location>
</feature>
<sequence>MDMDRMLNGWSSYLHEIPNLLLALLVLLIGWFVAKKIGKTVEKLLKKTNLDNRFFSNFGNRKYSSEFIIGKIVYYILLVVVWLIFFNMLNLSFIATPLMSMLSTITAAIPNILKAALILLVGWVIASLLRMFFNKGAAMLHFDNLLVKWNITKTQAEAMEKINGIGKVLFYVVLLLFLPGVLGALHIEGISEPFEHTLSTVLAFIPKLFAAALIVFVGWLIAKIVRDILTNFLQSIGTERLSQRLGLTKSVEGTSISSIIGNIAFILILIPTIITALEKLDLEGISAPAIAMLNNILTLIPNIAVAVVLILVGLWLGKWVEKIVAQMLRRVGINGLLYQMGLGSLNKETAKYTISDIIGMIVKIVIVLLFTVEALRIVHLDFLVTLATAVISYLPMLFAGIIILGIGLYIGNLTERILQNVLKNSYSRLLASIAKYAIFTITIFMALDQVGVAHSIVNAAFILILGGLALAFGLAFGLGGKDFAAKYLRRLDNKLDENNKL</sequence>
<evidence type="ECO:0000256" key="1">
    <source>
        <dbReference type="SAM" id="Phobius"/>
    </source>
</evidence>
<protein>
    <submittedName>
        <fullName evidence="2">Mechanosensitive ion channel</fullName>
    </submittedName>
</protein>
<feature type="transmembrane region" description="Helical" evidence="1">
    <location>
        <begin position="199"/>
        <end position="222"/>
    </location>
</feature>